<keyword evidence="5" id="KW-0812">Transmembrane</keyword>
<evidence type="ECO:0000256" key="8">
    <source>
        <dbReference type="SAM" id="SignalP"/>
    </source>
</evidence>
<keyword evidence="8" id="KW-0732">Signal</keyword>
<dbReference type="Gene3D" id="1.20.1600.10">
    <property type="entry name" value="Outer membrane efflux proteins (OEP)"/>
    <property type="match status" value="1"/>
</dbReference>
<dbReference type="PANTHER" id="PTHR30026">
    <property type="entry name" value="OUTER MEMBRANE PROTEIN TOLC"/>
    <property type="match status" value="1"/>
</dbReference>
<keyword evidence="10" id="KW-1185">Reference proteome</keyword>
<feature type="chain" id="PRO_5010193226" evidence="8">
    <location>
        <begin position="19"/>
        <end position="418"/>
    </location>
</feature>
<dbReference type="RefSeq" id="WP_071505093.1">
    <property type="nucleotide sequence ID" value="NZ_MORL01000013.1"/>
</dbReference>
<reference evidence="9 10" key="1">
    <citation type="submission" date="2016-10" db="EMBL/GenBank/DDBJ databases">
        <title>Arsenicibacter rosenii gen. nov., sp. nov., an efficient arsenic-methylating bacterium isolated from an arsenic-contaminated paddy soil.</title>
        <authorList>
            <person name="Huang K."/>
        </authorList>
    </citation>
    <scope>NUCLEOTIDE SEQUENCE [LARGE SCALE GENOMIC DNA]</scope>
    <source>
        <strain evidence="9 10">SM-1</strain>
    </source>
</reference>
<evidence type="ECO:0000256" key="6">
    <source>
        <dbReference type="ARBA" id="ARBA00023136"/>
    </source>
</evidence>
<evidence type="ECO:0000313" key="10">
    <source>
        <dbReference type="Proteomes" id="UP000181790"/>
    </source>
</evidence>
<dbReference type="Pfam" id="PF02321">
    <property type="entry name" value="OEP"/>
    <property type="match status" value="1"/>
</dbReference>
<keyword evidence="4" id="KW-1134">Transmembrane beta strand</keyword>
<evidence type="ECO:0000256" key="4">
    <source>
        <dbReference type="ARBA" id="ARBA00022452"/>
    </source>
</evidence>
<dbReference type="Proteomes" id="UP000181790">
    <property type="component" value="Unassembled WGS sequence"/>
</dbReference>
<gene>
    <name evidence="9" type="ORF">BLX24_20215</name>
</gene>
<evidence type="ECO:0000256" key="5">
    <source>
        <dbReference type="ARBA" id="ARBA00022692"/>
    </source>
</evidence>
<proteinExistence type="inferred from homology"/>
<evidence type="ECO:0000256" key="1">
    <source>
        <dbReference type="ARBA" id="ARBA00004442"/>
    </source>
</evidence>
<dbReference type="GO" id="GO:0009279">
    <property type="term" value="C:cell outer membrane"/>
    <property type="evidence" value="ECO:0007669"/>
    <property type="project" value="UniProtKB-SubCell"/>
</dbReference>
<dbReference type="EMBL" id="MORL01000013">
    <property type="protein sequence ID" value="OIN57380.1"/>
    <property type="molecule type" value="Genomic_DNA"/>
</dbReference>
<accession>A0A1S2VG34</accession>
<protein>
    <submittedName>
        <fullName evidence="9">Transporter</fullName>
    </submittedName>
</protein>
<keyword evidence="6" id="KW-0472">Membrane</keyword>
<comment type="subcellular location">
    <subcellularLocation>
        <location evidence="1">Cell outer membrane</location>
    </subcellularLocation>
</comment>
<feature type="signal peptide" evidence="8">
    <location>
        <begin position="1"/>
        <end position="18"/>
    </location>
</feature>
<dbReference type="SUPFAM" id="SSF56954">
    <property type="entry name" value="Outer membrane efflux proteins (OEP)"/>
    <property type="match status" value="1"/>
</dbReference>
<comment type="similarity">
    <text evidence="2">Belongs to the outer membrane factor (OMF) (TC 1.B.17) family.</text>
</comment>
<dbReference type="InterPro" id="IPR051906">
    <property type="entry name" value="TolC-like"/>
</dbReference>
<dbReference type="OrthoDB" id="976750at2"/>
<dbReference type="GO" id="GO:0015562">
    <property type="term" value="F:efflux transmembrane transporter activity"/>
    <property type="evidence" value="ECO:0007669"/>
    <property type="project" value="InterPro"/>
</dbReference>
<keyword evidence="3" id="KW-0813">Transport</keyword>
<dbReference type="GO" id="GO:1990281">
    <property type="term" value="C:efflux pump complex"/>
    <property type="evidence" value="ECO:0007669"/>
    <property type="project" value="TreeGrafter"/>
</dbReference>
<keyword evidence="7" id="KW-0998">Cell outer membrane</keyword>
<sequence length="418" mass="46287">MRFLFTALGLLTGLTLQAQTITLDACYDAARANYPLLKQKGIIQQSADLAVASLQTNRRLPQLAVNGQATWQSEVTKLPIELPNFQVPGISKDQYKLTLDASYTLYDGQLTQRQVAVQQATAASAQQQVEVELNRLKEQVNGLFLNALLADETIRINQAVMTDLQNRIGKVKAGVTFGTAAQMNADALQAEYLRADQRMADLTASRRGFRETLGLLTGLPVTDSTRLTVTPLPQAGALVVTRPELQLFKNQRLAYDAQEGLLDNRLKPRLSLFAQGGAGRPALNFLNNDFRGFFIGGLRLNWTISQAYTLRNDRQALALNRQAVDVQQAVFEKNLSVQLRQQQTEIDRIEAQIVKDADLVALRAKVRQAASVQLDNGVIAARDYTTELNNEVQALLNQKLHALQLLMARITYKTLTGN</sequence>
<dbReference type="AlphaFoldDB" id="A0A1S2VG34"/>
<evidence type="ECO:0000256" key="3">
    <source>
        <dbReference type="ARBA" id="ARBA00022448"/>
    </source>
</evidence>
<comment type="caution">
    <text evidence="9">The sequence shown here is derived from an EMBL/GenBank/DDBJ whole genome shotgun (WGS) entry which is preliminary data.</text>
</comment>
<evidence type="ECO:0000256" key="2">
    <source>
        <dbReference type="ARBA" id="ARBA00007613"/>
    </source>
</evidence>
<name>A0A1S2VG34_9BACT</name>
<organism evidence="9 10">
    <name type="scientific">Arsenicibacter rosenii</name>
    <dbReference type="NCBI Taxonomy" id="1750698"/>
    <lineage>
        <taxon>Bacteria</taxon>
        <taxon>Pseudomonadati</taxon>
        <taxon>Bacteroidota</taxon>
        <taxon>Cytophagia</taxon>
        <taxon>Cytophagales</taxon>
        <taxon>Spirosomataceae</taxon>
        <taxon>Arsenicibacter</taxon>
    </lineage>
</organism>
<dbReference type="PANTHER" id="PTHR30026:SF20">
    <property type="entry name" value="OUTER MEMBRANE PROTEIN TOLC"/>
    <property type="match status" value="1"/>
</dbReference>
<evidence type="ECO:0000256" key="7">
    <source>
        <dbReference type="ARBA" id="ARBA00023237"/>
    </source>
</evidence>
<dbReference type="InterPro" id="IPR003423">
    <property type="entry name" value="OMP_efflux"/>
</dbReference>
<dbReference type="GO" id="GO:0015288">
    <property type="term" value="F:porin activity"/>
    <property type="evidence" value="ECO:0007669"/>
    <property type="project" value="TreeGrafter"/>
</dbReference>
<evidence type="ECO:0000313" key="9">
    <source>
        <dbReference type="EMBL" id="OIN57380.1"/>
    </source>
</evidence>